<dbReference type="AlphaFoldDB" id="A0A2N9HTF0"/>
<evidence type="ECO:0000256" key="1">
    <source>
        <dbReference type="SAM" id="MobiDB-lite"/>
    </source>
</evidence>
<dbReference type="EMBL" id="OIVN01004028">
    <property type="protein sequence ID" value="SPD15050.1"/>
    <property type="molecule type" value="Genomic_DNA"/>
</dbReference>
<proteinExistence type="predicted"/>
<sequence length="163" mass="17141">MVSEQASPVSFSDHQASPWSSWTSSAHQVSLVTISASSRTVSALQAPPVTISASPRLLGFHHLGFLSHHKTRWVSVAPPAPPDLDLGISVAPLSPPALGGPRLPFGTPVLCLDLWVSHRQWVSVALPAPPGLAGAFLPLVALGFLSGFDSWLSGYRVSAILLL</sequence>
<gene>
    <name evidence="2" type="ORF">FSB_LOCUS42932</name>
</gene>
<reference evidence="2" key="1">
    <citation type="submission" date="2018-02" db="EMBL/GenBank/DDBJ databases">
        <authorList>
            <person name="Cohen D.B."/>
            <person name="Kent A.D."/>
        </authorList>
    </citation>
    <scope>NUCLEOTIDE SEQUENCE</scope>
</reference>
<protein>
    <submittedName>
        <fullName evidence="2">Uncharacterized protein</fullName>
    </submittedName>
</protein>
<feature type="region of interest" description="Disordered" evidence="1">
    <location>
        <begin position="1"/>
        <end position="20"/>
    </location>
</feature>
<accession>A0A2N9HTF0</accession>
<organism evidence="2">
    <name type="scientific">Fagus sylvatica</name>
    <name type="common">Beechnut</name>
    <dbReference type="NCBI Taxonomy" id="28930"/>
    <lineage>
        <taxon>Eukaryota</taxon>
        <taxon>Viridiplantae</taxon>
        <taxon>Streptophyta</taxon>
        <taxon>Embryophyta</taxon>
        <taxon>Tracheophyta</taxon>
        <taxon>Spermatophyta</taxon>
        <taxon>Magnoliopsida</taxon>
        <taxon>eudicotyledons</taxon>
        <taxon>Gunneridae</taxon>
        <taxon>Pentapetalae</taxon>
        <taxon>rosids</taxon>
        <taxon>fabids</taxon>
        <taxon>Fagales</taxon>
        <taxon>Fagaceae</taxon>
        <taxon>Fagus</taxon>
    </lineage>
</organism>
<evidence type="ECO:0000313" key="2">
    <source>
        <dbReference type="EMBL" id="SPD15050.1"/>
    </source>
</evidence>
<name>A0A2N9HTF0_FAGSY</name>